<sequence length="92" mass="10602">MDRRRRGIERIGAGDLEEEEDGGVGRKEGSADFWVRRVEWRTRRWWRPRSIGDLGVDGDLPERAPGRVFHQTAGGDAEKRLGGFSIFLFFIK</sequence>
<accession>A0AAV2EF17</accession>
<dbReference type="AlphaFoldDB" id="A0AAV2EF17"/>
<reference evidence="1 2" key="1">
    <citation type="submission" date="2024-04" db="EMBL/GenBank/DDBJ databases">
        <authorList>
            <person name="Fracassetti M."/>
        </authorList>
    </citation>
    <scope>NUCLEOTIDE SEQUENCE [LARGE SCALE GENOMIC DNA]</scope>
</reference>
<proteinExistence type="predicted"/>
<dbReference type="Proteomes" id="UP001497516">
    <property type="component" value="Chromosome 4"/>
</dbReference>
<evidence type="ECO:0000313" key="2">
    <source>
        <dbReference type="Proteomes" id="UP001497516"/>
    </source>
</evidence>
<keyword evidence="2" id="KW-1185">Reference proteome</keyword>
<organism evidence="1 2">
    <name type="scientific">Linum trigynum</name>
    <dbReference type="NCBI Taxonomy" id="586398"/>
    <lineage>
        <taxon>Eukaryota</taxon>
        <taxon>Viridiplantae</taxon>
        <taxon>Streptophyta</taxon>
        <taxon>Embryophyta</taxon>
        <taxon>Tracheophyta</taxon>
        <taxon>Spermatophyta</taxon>
        <taxon>Magnoliopsida</taxon>
        <taxon>eudicotyledons</taxon>
        <taxon>Gunneridae</taxon>
        <taxon>Pentapetalae</taxon>
        <taxon>rosids</taxon>
        <taxon>fabids</taxon>
        <taxon>Malpighiales</taxon>
        <taxon>Linaceae</taxon>
        <taxon>Linum</taxon>
    </lineage>
</organism>
<name>A0AAV2EF17_9ROSI</name>
<protein>
    <submittedName>
        <fullName evidence="1">Uncharacterized protein</fullName>
    </submittedName>
</protein>
<evidence type="ECO:0000313" key="1">
    <source>
        <dbReference type="EMBL" id="CAL1384188.1"/>
    </source>
</evidence>
<gene>
    <name evidence="1" type="ORF">LTRI10_LOCUS25414</name>
</gene>
<dbReference type="EMBL" id="OZ034817">
    <property type="protein sequence ID" value="CAL1384188.1"/>
    <property type="molecule type" value="Genomic_DNA"/>
</dbReference>